<dbReference type="InterPro" id="IPR002470">
    <property type="entry name" value="Peptidase_S9A"/>
</dbReference>
<organism evidence="2 3">
    <name type="scientific">Trueperella abortisuis</name>
    <dbReference type="NCBI Taxonomy" id="445930"/>
    <lineage>
        <taxon>Bacteria</taxon>
        <taxon>Bacillati</taxon>
        <taxon>Actinomycetota</taxon>
        <taxon>Actinomycetes</taxon>
        <taxon>Actinomycetales</taxon>
        <taxon>Actinomycetaceae</taxon>
        <taxon>Trueperella</taxon>
    </lineage>
</organism>
<proteinExistence type="predicted"/>
<dbReference type="PRINTS" id="PR00862">
    <property type="entry name" value="PROLIGOPTASE"/>
</dbReference>
<dbReference type="Proteomes" id="UP001230145">
    <property type="component" value="Unassembled WGS sequence"/>
</dbReference>
<evidence type="ECO:0000313" key="2">
    <source>
        <dbReference type="EMBL" id="MDP9831469.1"/>
    </source>
</evidence>
<dbReference type="EMBL" id="JAUSQL010000001">
    <property type="protein sequence ID" value="MDP9831469.1"/>
    <property type="molecule type" value="Genomic_DNA"/>
</dbReference>
<dbReference type="SUPFAM" id="SSF53474">
    <property type="entry name" value="alpha/beta-Hydrolases"/>
    <property type="match status" value="1"/>
</dbReference>
<feature type="domain" description="Peptidase S9 prolyl oligopeptidase catalytic" evidence="1">
    <location>
        <begin position="176"/>
        <end position="382"/>
    </location>
</feature>
<gene>
    <name evidence="2" type="ORF">J2S45_000148</name>
</gene>
<reference evidence="2 3" key="1">
    <citation type="submission" date="2023-07" db="EMBL/GenBank/DDBJ databases">
        <title>Sequencing the genomes of 1000 actinobacteria strains.</title>
        <authorList>
            <person name="Klenk H.-P."/>
        </authorList>
    </citation>
    <scope>NUCLEOTIDE SEQUENCE [LARGE SCALE GENOMIC DNA]</scope>
    <source>
        <strain evidence="2 3">DSM 19515</strain>
    </source>
</reference>
<protein>
    <submittedName>
        <fullName evidence="2">Prolyl oligopeptidase PreP (S9A serine peptidase family)</fullName>
    </submittedName>
</protein>
<dbReference type="InterPro" id="IPR051167">
    <property type="entry name" value="Prolyl_oligopep/macrocyclase"/>
</dbReference>
<dbReference type="InterPro" id="IPR001375">
    <property type="entry name" value="Peptidase_S9_cat"/>
</dbReference>
<dbReference type="PANTHER" id="PTHR42881:SF13">
    <property type="entry name" value="PROLYL ENDOPEPTIDASE"/>
    <property type="match status" value="1"/>
</dbReference>
<name>A0ABT9PFI4_9ACTO</name>
<comment type="caution">
    <text evidence="2">The sequence shown here is derived from an EMBL/GenBank/DDBJ whole genome shotgun (WGS) entry which is preliminary data.</text>
</comment>
<evidence type="ECO:0000313" key="3">
    <source>
        <dbReference type="Proteomes" id="UP001230145"/>
    </source>
</evidence>
<keyword evidence="3" id="KW-1185">Reference proteome</keyword>
<sequence length="405" mass="45519">MKIKHPAHRIESPDVSELVRATRSIRLPSGSVLFPIWRIRGDNREIYGEWIDAHFAVAVLRAGTACVFRARDFSPPGSFIEPIENGATGWELFASSFVCLGIRYGIEADGNLVEAKRTSYPFAVKVKHKHIVAVSGDDTHIPIDCYGELAGSTPTFVHVYGGFDQYNTSFFSPQIAHTWLDHGFKIALVHTRGGAEYGTSWHEQTQRHGRAMVRCDVEAALRALHDQRICSSRDTFLHGMPHGALAVASTAMRAPSLANHYVCRVPIATTRSIHLNPIRREWISEYGDPRTSEWDEFMEKEDPIATPIHGLLGGTSWFVSVYTHDEVTPVTHANPLVEKLRANQAQLTYYRYRTSATHRGETSAQVRQQHSTQLWNYLTAHARHTDITHAVTPACDNAFRKGEER</sequence>
<dbReference type="Gene3D" id="3.40.50.1820">
    <property type="entry name" value="alpha/beta hydrolase"/>
    <property type="match status" value="1"/>
</dbReference>
<dbReference type="PANTHER" id="PTHR42881">
    <property type="entry name" value="PROLYL ENDOPEPTIDASE"/>
    <property type="match status" value="1"/>
</dbReference>
<evidence type="ECO:0000259" key="1">
    <source>
        <dbReference type="Pfam" id="PF00326"/>
    </source>
</evidence>
<accession>A0ABT9PFI4</accession>
<dbReference type="InterPro" id="IPR029058">
    <property type="entry name" value="AB_hydrolase_fold"/>
</dbReference>
<dbReference type="Pfam" id="PF00326">
    <property type="entry name" value="Peptidase_S9"/>
    <property type="match status" value="1"/>
</dbReference>